<gene>
    <name evidence="4" type="ORF">IHE44_0014816</name>
    <name evidence="3" type="ORF">IHE44_014001</name>
</gene>
<dbReference type="EMBL" id="JADDUC020000009">
    <property type="protein sequence ID" value="KAI1236563.1"/>
    <property type="molecule type" value="Genomic_DNA"/>
</dbReference>
<dbReference type="Pfam" id="PF00615">
    <property type="entry name" value="RGS"/>
    <property type="match status" value="1"/>
</dbReference>
<evidence type="ECO:0000313" key="3">
    <source>
        <dbReference type="EMBL" id="KAG0131476.1"/>
    </source>
</evidence>
<reference evidence="3" key="1">
    <citation type="submission" date="2020-10" db="EMBL/GenBank/DDBJ databases">
        <title>Feather gene expression reveals the developmental basis of iridescence in African starlings.</title>
        <authorList>
            <person name="Rubenstein D.R."/>
        </authorList>
    </citation>
    <scope>NUCLEOTIDE SEQUENCE</scope>
    <source>
        <strain evidence="3">SS15</strain>
        <tissue evidence="3">Liver</tissue>
    </source>
</reference>
<dbReference type="PANTHER" id="PTHR10845:SF32">
    <property type="entry name" value="REGULATOR OF G-PROTEIN SIGNALING 13"/>
    <property type="match status" value="1"/>
</dbReference>
<dbReference type="Proteomes" id="UP000618051">
    <property type="component" value="Unassembled WGS sequence"/>
</dbReference>
<proteinExistence type="predicted"/>
<reference evidence="4 5" key="2">
    <citation type="journal article" date="2021" name="J. Hered.">
        <title>Feather Gene Expression Elucidates the Developmental Basis of Plumage Iridescence in African Starlings.</title>
        <authorList>
            <person name="Rubenstein D.R."/>
            <person name="Corvelo A."/>
            <person name="MacManes M.D."/>
            <person name="Maia R."/>
            <person name="Narzisi G."/>
            <person name="Rousaki A."/>
            <person name="Vandenabeele P."/>
            <person name="Shawkey M.D."/>
            <person name="Solomon J."/>
        </authorList>
    </citation>
    <scope>NUCLEOTIDE SEQUENCE [LARGE SCALE GENOMIC DNA]</scope>
    <source>
        <strain evidence="4">SS15</strain>
    </source>
</reference>
<dbReference type="EMBL" id="JADDUC010000009">
    <property type="protein sequence ID" value="KAG0131476.1"/>
    <property type="molecule type" value="Genomic_DNA"/>
</dbReference>
<dbReference type="Gene3D" id="1.10.167.10">
    <property type="entry name" value="Regulator of G-protein Signalling 4, domain 2"/>
    <property type="match status" value="1"/>
</dbReference>
<keyword evidence="5" id="KW-1185">Reference proteome</keyword>
<name>A0A835P4W5_9PASS</name>
<dbReference type="SUPFAM" id="SSF48097">
    <property type="entry name" value="Regulator of G-protein signaling, RGS"/>
    <property type="match status" value="1"/>
</dbReference>
<organism evidence="3">
    <name type="scientific">Lamprotornis superbus</name>
    <dbReference type="NCBI Taxonomy" id="245042"/>
    <lineage>
        <taxon>Eukaryota</taxon>
        <taxon>Metazoa</taxon>
        <taxon>Chordata</taxon>
        <taxon>Craniata</taxon>
        <taxon>Vertebrata</taxon>
        <taxon>Euteleostomi</taxon>
        <taxon>Archelosauria</taxon>
        <taxon>Archosauria</taxon>
        <taxon>Dinosauria</taxon>
        <taxon>Saurischia</taxon>
        <taxon>Theropoda</taxon>
        <taxon>Coelurosauria</taxon>
        <taxon>Aves</taxon>
        <taxon>Neognathae</taxon>
        <taxon>Neoaves</taxon>
        <taxon>Telluraves</taxon>
        <taxon>Australaves</taxon>
        <taxon>Passeriformes</taxon>
        <taxon>Sturnidae</taxon>
        <taxon>Lamprotornis</taxon>
    </lineage>
</organism>
<evidence type="ECO:0000256" key="1">
    <source>
        <dbReference type="SAM" id="MobiDB-lite"/>
    </source>
</evidence>
<dbReference type="InterPro" id="IPR044926">
    <property type="entry name" value="RGS_subdomain_2"/>
</dbReference>
<evidence type="ECO:0000313" key="4">
    <source>
        <dbReference type="EMBL" id="KAI1236563.1"/>
    </source>
</evidence>
<protein>
    <recommendedName>
        <fullName evidence="2">RGS domain-containing protein</fullName>
    </recommendedName>
</protein>
<dbReference type="OrthoDB" id="196547at2759"/>
<evidence type="ECO:0000259" key="2">
    <source>
        <dbReference type="PROSITE" id="PS50132"/>
    </source>
</evidence>
<comment type="caution">
    <text evidence="3">The sequence shown here is derived from an EMBL/GenBank/DDBJ whole genome shotgun (WGS) entry which is preliminary data.</text>
</comment>
<sequence length="215" mass="24537">MVNQAGDSYKLMNLLLKKSKHENGPIVYKTNLKTEHSDENIEFWLACEVYKKITSQRKRISMARKLFTSYIHPQAPTSMCSYRELSKTFALPKDKRSLYINAAAWKIFYAACKIFQTYEKISSALVDLDRQQSQLMWLEGQRRSQAARPARSLCKSSRGRWEELTSVPPARQPGKKGSDTSRTAIPASQGTCCSNSCQLLTRKTEHIIGPALRIR</sequence>
<accession>A0A835P4W5</accession>
<dbReference type="InterPro" id="IPR016137">
    <property type="entry name" value="RGS"/>
</dbReference>
<evidence type="ECO:0000313" key="5">
    <source>
        <dbReference type="Proteomes" id="UP000618051"/>
    </source>
</evidence>
<feature type="domain" description="RGS" evidence="2">
    <location>
        <begin position="20"/>
        <end position="77"/>
    </location>
</feature>
<dbReference type="AlphaFoldDB" id="A0A835P4W5"/>
<feature type="region of interest" description="Disordered" evidence="1">
    <location>
        <begin position="148"/>
        <end position="185"/>
    </location>
</feature>
<reference evidence="4" key="3">
    <citation type="submission" date="2022-01" db="EMBL/GenBank/DDBJ databases">
        <authorList>
            <person name="Rubenstein D.R."/>
        </authorList>
    </citation>
    <scope>NUCLEOTIDE SEQUENCE</scope>
    <source>
        <strain evidence="4">SS15</strain>
        <tissue evidence="4">Liver</tissue>
    </source>
</reference>
<dbReference type="PANTHER" id="PTHR10845">
    <property type="entry name" value="REGULATOR OF G PROTEIN SIGNALING"/>
    <property type="match status" value="1"/>
</dbReference>
<dbReference type="InterPro" id="IPR036305">
    <property type="entry name" value="RGS_sf"/>
</dbReference>
<dbReference type="PROSITE" id="PS50132">
    <property type="entry name" value="RGS"/>
    <property type="match status" value="1"/>
</dbReference>